<dbReference type="InterPro" id="IPR039424">
    <property type="entry name" value="SBP_5"/>
</dbReference>
<sequence length="501" mass="53269">MRSPRILAAAGTVAAAALVLTACTPGGGSSESGSPDADATVNVGLVLEPTDLDIRTTDGIALDQVLIDNVYEGLVSRTAAGEIVDTIAKSHEVSDDGLTYTFDLNDGVTFQNGDEVTADDVVWSISQVKDDEGMQGHTDLANVTSITATDDDTVTLALSAPDSNLLWNLAGRAGLVLDEAATNDLSTTAVGTGPYTLKSWKQGDSLTLERNDDYWGEKARVKSVVFRYITDANAGINAMLAGDLDVQTAVDANLATQFDGNADIEIARGKTTDKYTLAFNNKVAPLNDMRVRQAIRMAIDHAAVVKAVGGAAVEQGGPIPELDPGYEDLTDVAPYDPTKAKELLAEAGQSNLTLDLTIPSFYGTSVATLLVSELEKVGITLNVKSVEFATWLNDVYTNKDFQLSYVDHAESRDFGNWANPDYYFGFDNADVQRLYQESVAAADPETAAAKLKEAARIVSEQAGADWLYNAVTLTAVRQGVTGFPTDSTSTRLDLGELAVQE</sequence>
<dbReference type="InterPro" id="IPR030678">
    <property type="entry name" value="Peptide/Ni-bd"/>
</dbReference>
<dbReference type="Proteomes" id="UP000190857">
    <property type="component" value="Unassembled WGS sequence"/>
</dbReference>
<dbReference type="GO" id="GO:0042597">
    <property type="term" value="C:periplasmic space"/>
    <property type="evidence" value="ECO:0007669"/>
    <property type="project" value="UniProtKB-ARBA"/>
</dbReference>
<feature type="chain" id="PRO_5038661454" evidence="2">
    <location>
        <begin position="23"/>
        <end position="501"/>
    </location>
</feature>
<dbReference type="Gene3D" id="3.10.105.10">
    <property type="entry name" value="Dipeptide-binding Protein, Domain 3"/>
    <property type="match status" value="1"/>
</dbReference>
<proteinExistence type="predicted"/>
<name>A0A1T5KIL9_9MICO</name>
<evidence type="ECO:0000313" key="4">
    <source>
        <dbReference type="EMBL" id="SKC63567.1"/>
    </source>
</evidence>
<keyword evidence="1 2" id="KW-0732">Signal</keyword>
<evidence type="ECO:0000259" key="3">
    <source>
        <dbReference type="Pfam" id="PF00496"/>
    </source>
</evidence>
<dbReference type="EMBL" id="FUZP01000002">
    <property type="protein sequence ID" value="SKC63567.1"/>
    <property type="molecule type" value="Genomic_DNA"/>
</dbReference>
<dbReference type="CDD" id="cd08494">
    <property type="entry name" value="PBP2_NikA_DppA_OppA_like_6"/>
    <property type="match status" value="1"/>
</dbReference>
<dbReference type="Pfam" id="PF00496">
    <property type="entry name" value="SBP_bac_5"/>
    <property type="match status" value="1"/>
</dbReference>
<evidence type="ECO:0000256" key="2">
    <source>
        <dbReference type="SAM" id="SignalP"/>
    </source>
</evidence>
<evidence type="ECO:0000313" key="5">
    <source>
        <dbReference type="Proteomes" id="UP000190857"/>
    </source>
</evidence>
<dbReference type="Gene3D" id="3.90.76.10">
    <property type="entry name" value="Dipeptide-binding Protein, Domain 1"/>
    <property type="match status" value="1"/>
</dbReference>
<dbReference type="PIRSF" id="PIRSF002741">
    <property type="entry name" value="MppA"/>
    <property type="match status" value="1"/>
</dbReference>
<dbReference type="PANTHER" id="PTHR30290:SF38">
    <property type="entry name" value="D,D-DIPEPTIDE-BINDING PERIPLASMIC PROTEIN DDPA-RELATED"/>
    <property type="match status" value="1"/>
</dbReference>
<gene>
    <name evidence="4" type="ORF">SAMN06309945_2288</name>
</gene>
<protein>
    <submittedName>
        <fullName evidence="4">Peptide/nickel transport system substrate-binding protein</fullName>
    </submittedName>
</protein>
<reference evidence="4 5" key="1">
    <citation type="submission" date="2017-02" db="EMBL/GenBank/DDBJ databases">
        <authorList>
            <person name="Peterson S.W."/>
        </authorList>
    </citation>
    <scope>NUCLEOTIDE SEQUENCE [LARGE SCALE GENOMIC DNA]</scope>
    <source>
        <strain evidence="4 5">VKM Ac-2059</strain>
    </source>
</reference>
<dbReference type="OrthoDB" id="9796817at2"/>
<dbReference type="STRING" id="123320.SAMN06309945_2288"/>
<dbReference type="Gene3D" id="3.40.190.10">
    <property type="entry name" value="Periplasmic binding protein-like II"/>
    <property type="match status" value="1"/>
</dbReference>
<dbReference type="GO" id="GO:0043190">
    <property type="term" value="C:ATP-binding cassette (ABC) transporter complex"/>
    <property type="evidence" value="ECO:0007669"/>
    <property type="project" value="InterPro"/>
</dbReference>
<dbReference type="GO" id="GO:1904680">
    <property type="term" value="F:peptide transmembrane transporter activity"/>
    <property type="evidence" value="ECO:0007669"/>
    <property type="project" value="TreeGrafter"/>
</dbReference>
<dbReference type="SUPFAM" id="SSF53850">
    <property type="entry name" value="Periplasmic binding protein-like II"/>
    <property type="match status" value="1"/>
</dbReference>
<dbReference type="PROSITE" id="PS51257">
    <property type="entry name" value="PROKAR_LIPOPROTEIN"/>
    <property type="match status" value="1"/>
</dbReference>
<feature type="domain" description="Solute-binding protein family 5" evidence="3">
    <location>
        <begin position="83"/>
        <end position="406"/>
    </location>
</feature>
<accession>A0A1T5KIL9</accession>
<dbReference type="InterPro" id="IPR000914">
    <property type="entry name" value="SBP_5_dom"/>
</dbReference>
<dbReference type="RefSeq" id="WP_079728328.1">
    <property type="nucleotide sequence ID" value="NZ_FUZP01000002.1"/>
</dbReference>
<dbReference type="AlphaFoldDB" id="A0A1T5KIL9"/>
<keyword evidence="5" id="KW-1185">Reference proteome</keyword>
<evidence type="ECO:0000256" key="1">
    <source>
        <dbReference type="ARBA" id="ARBA00022729"/>
    </source>
</evidence>
<feature type="signal peptide" evidence="2">
    <location>
        <begin position="1"/>
        <end position="22"/>
    </location>
</feature>
<organism evidence="4 5">
    <name type="scientific">Okibacterium fritillariae</name>
    <dbReference type="NCBI Taxonomy" id="123320"/>
    <lineage>
        <taxon>Bacteria</taxon>
        <taxon>Bacillati</taxon>
        <taxon>Actinomycetota</taxon>
        <taxon>Actinomycetes</taxon>
        <taxon>Micrococcales</taxon>
        <taxon>Microbacteriaceae</taxon>
        <taxon>Okibacterium</taxon>
    </lineage>
</organism>
<dbReference type="GO" id="GO:0015833">
    <property type="term" value="P:peptide transport"/>
    <property type="evidence" value="ECO:0007669"/>
    <property type="project" value="TreeGrafter"/>
</dbReference>
<dbReference type="PANTHER" id="PTHR30290">
    <property type="entry name" value="PERIPLASMIC BINDING COMPONENT OF ABC TRANSPORTER"/>
    <property type="match status" value="1"/>
</dbReference>